<keyword evidence="2" id="KW-0812">Transmembrane</keyword>
<feature type="transmembrane region" description="Helical" evidence="2">
    <location>
        <begin position="164"/>
        <end position="189"/>
    </location>
</feature>
<dbReference type="InterPro" id="IPR053018">
    <property type="entry name" value="Elsinochrome_Biosynth-Asso"/>
</dbReference>
<evidence type="ECO:0000313" key="3">
    <source>
        <dbReference type="EMBL" id="KAJ7346859.1"/>
    </source>
</evidence>
<evidence type="ECO:0000256" key="1">
    <source>
        <dbReference type="SAM" id="MobiDB-lite"/>
    </source>
</evidence>
<proteinExistence type="predicted"/>
<gene>
    <name evidence="3" type="ORF">DFH08DRAFT_869592</name>
</gene>
<keyword evidence="2" id="KW-0472">Membrane</keyword>
<feature type="transmembrane region" description="Helical" evidence="2">
    <location>
        <begin position="464"/>
        <end position="483"/>
    </location>
</feature>
<comment type="caution">
    <text evidence="3">The sequence shown here is derived from an EMBL/GenBank/DDBJ whole genome shotgun (WGS) entry which is preliminary data.</text>
</comment>
<feature type="transmembrane region" description="Helical" evidence="2">
    <location>
        <begin position="307"/>
        <end position="327"/>
    </location>
</feature>
<organism evidence="3 4">
    <name type="scientific">Mycena albidolilacea</name>
    <dbReference type="NCBI Taxonomy" id="1033008"/>
    <lineage>
        <taxon>Eukaryota</taxon>
        <taxon>Fungi</taxon>
        <taxon>Dikarya</taxon>
        <taxon>Basidiomycota</taxon>
        <taxon>Agaricomycotina</taxon>
        <taxon>Agaricomycetes</taxon>
        <taxon>Agaricomycetidae</taxon>
        <taxon>Agaricales</taxon>
        <taxon>Marasmiineae</taxon>
        <taxon>Mycenaceae</taxon>
        <taxon>Mycena</taxon>
    </lineage>
</organism>
<protein>
    <submittedName>
        <fullName evidence="3">Uncharacterized protein</fullName>
    </submittedName>
</protein>
<dbReference type="Proteomes" id="UP001218218">
    <property type="component" value="Unassembled WGS sequence"/>
</dbReference>
<name>A0AAD7ERP9_9AGAR</name>
<feature type="transmembrane region" description="Helical" evidence="2">
    <location>
        <begin position="420"/>
        <end position="444"/>
    </location>
</feature>
<accession>A0AAD7ERP9</accession>
<dbReference type="PANTHER" id="PTHR37577">
    <property type="entry name" value="INTEGRAL MEMBRANE PROTEIN"/>
    <property type="match status" value="1"/>
</dbReference>
<feature type="non-terminal residue" evidence="3">
    <location>
        <position position="1"/>
    </location>
</feature>
<evidence type="ECO:0000313" key="4">
    <source>
        <dbReference type="Proteomes" id="UP001218218"/>
    </source>
</evidence>
<reference evidence="3" key="1">
    <citation type="submission" date="2023-03" db="EMBL/GenBank/DDBJ databases">
        <title>Massive genome expansion in bonnet fungi (Mycena s.s.) driven by repeated elements and novel gene families across ecological guilds.</title>
        <authorList>
            <consortium name="Lawrence Berkeley National Laboratory"/>
            <person name="Harder C.B."/>
            <person name="Miyauchi S."/>
            <person name="Viragh M."/>
            <person name="Kuo A."/>
            <person name="Thoen E."/>
            <person name="Andreopoulos B."/>
            <person name="Lu D."/>
            <person name="Skrede I."/>
            <person name="Drula E."/>
            <person name="Henrissat B."/>
            <person name="Morin E."/>
            <person name="Kohler A."/>
            <person name="Barry K."/>
            <person name="LaButti K."/>
            <person name="Morin E."/>
            <person name="Salamov A."/>
            <person name="Lipzen A."/>
            <person name="Mereny Z."/>
            <person name="Hegedus B."/>
            <person name="Baldrian P."/>
            <person name="Stursova M."/>
            <person name="Weitz H."/>
            <person name="Taylor A."/>
            <person name="Grigoriev I.V."/>
            <person name="Nagy L.G."/>
            <person name="Martin F."/>
            <person name="Kauserud H."/>
        </authorList>
    </citation>
    <scope>NUCLEOTIDE SEQUENCE</scope>
    <source>
        <strain evidence="3">CBHHK002</strain>
    </source>
</reference>
<keyword evidence="4" id="KW-1185">Reference proteome</keyword>
<dbReference type="AlphaFoldDB" id="A0AAD7ERP9"/>
<evidence type="ECO:0000256" key="2">
    <source>
        <dbReference type="SAM" id="Phobius"/>
    </source>
</evidence>
<feature type="transmembrane region" description="Helical" evidence="2">
    <location>
        <begin position="94"/>
        <end position="117"/>
    </location>
</feature>
<feature type="region of interest" description="Disordered" evidence="1">
    <location>
        <begin position="539"/>
        <end position="561"/>
    </location>
</feature>
<sequence>MDTIPSLMRDLTFRLPNSHWTSELRMQRQVADSRFYKQTSLGQYENCGSKNISLLHYIRHQSRAVSTTLRPYYMPGNDSDICPCLNPDPDIAGIGAIISFVLTAGLTWICSVVALAFNLSGSDNPVDHATARYLERALIALVQQFAPDTAQAKFDYARNNFTTLFFPLIFSLGDTQLMTGLAVLISAWIRLHAGLSVYHFSIINNLAIMASDTQLLAFFALFQCAWSAAQRAEDAESAQSASQGDHPALARVPSASVGALYASMGAMSASVAAPSASESVGTRSASRSSELPEPPDIQPYLYLPSRLFRATGMLCMCIMLIVAAALVSDRAWYDCMSISATDYFSHYKTGGGQLGWLIYACVMLPLGYGEALIPLFGPTDRVWRAIKKAIFRGHTWRRITTSTSESASWRKRMLRIVLQFWDSSVYGLALSAVWFGVGVWSIVSDRAQSSYYELCEGDDTQTEWGFGQLVPMVLIGLPVLAALDAYGKASGAKNFATLPHLRVAVSSRSVSAQPENALPRWALIRGTLRARQRFRGRGNYVELDPHPNSPVDTPSPSSPVP</sequence>
<feature type="transmembrane region" description="Helical" evidence="2">
    <location>
        <begin position="356"/>
        <end position="377"/>
    </location>
</feature>
<dbReference type="PANTHER" id="PTHR37577:SF1">
    <property type="entry name" value="INTEGRAL MEMBRANE PROTEIN"/>
    <property type="match status" value="1"/>
</dbReference>
<dbReference type="EMBL" id="JARIHO010000020">
    <property type="protein sequence ID" value="KAJ7346859.1"/>
    <property type="molecule type" value="Genomic_DNA"/>
</dbReference>
<keyword evidence="2" id="KW-1133">Transmembrane helix</keyword>